<comment type="caution">
    <text evidence="2">The sequence shown here is derived from an EMBL/GenBank/DDBJ whole genome shotgun (WGS) entry which is preliminary data.</text>
</comment>
<protein>
    <recommendedName>
        <fullName evidence="4">Peptidase S1</fullName>
    </recommendedName>
</protein>
<keyword evidence="1" id="KW-0732">Signal</keyword>
<accession>A0A8E0KJZ6</accession>
<evidence type="ECO:0000313" key="3">
    <source>
        <dbReference type="Proteomes" id="UP000016569"/>
    </source>
</evidence>
<dbReference type="Proteomes" id="UP000016569">
    <property type="component" value="Unassembled WGS sequence"/>
</dbReference>
<feature type="signal peptide" evidence="1">
    <location>
        <begin position="1"/>
        <end position="23"/>
    </location>
</feature>
<keyword evidence="3" id="KW-1185">Reference proteome</keyword>
<sequence>MFTMKNLLGVAVAALLVAGPVAAQDISASPHAGTVRLSAGFTPDPYNISVTAGGTIRASERFSGCYGYISQAPDVRLHWSGGGNLPLIISASSSRDTTLVVNAPNGRWYCDDDSGEGTNPSLRFGSPMSGQYDIWVGSYGGDYVSATLSISELYSN</sequence>
<reference evidence="3" key="1">
    <citation type="journal article" date="2013" name="Genome Announc.">
        <title>Draft Genome Sequence of the Dimorphic Prosthecate Bacterium Brevundimonas abyssalis TAR-001T.</title>
        <authorList>
            <person name="Tsubouchi T."/>
            <person name="Nishi S."/>
            <person name="Usui K."/>
            <person name="Shimane Y."/>
            <person name="Takaki Y."/>
            <person name="Maruyama T."/>
            <person name="Hatada Y."/>
        </authorList>
    </citation>
    <scope>NUCLEOTIDE SEQUENCE [LARGE SCALE GENOMIC DNA]</scope>
    <source>
        <strain evidence="3">TAR-001</strain>
    </source>
</reference>
<dbReference type="EMBL" id="BATC01000003">
    <property type="protein sequence ID" value="GAD58014.1"/>
    <property type="molecule type" value="Genomic_DNA"/>
</dbReference>
<organism evidence="2 3">
    <name type="scientific">Brevundimonas abyssalis TAR-001</name>
    <dbReference type="NCBI Taxonomy" id="1391729"/>
    <lineage>
        <taxon>Bacteria</taxon>
        <taxon>Pseudomonadati</taxon>
        <taxon>Pseudomonadota</taxon>
        <taxon>Alphaproteobacteria</taxon>
        <taxon>Caulobacterales</taxon>
        <taxon>Caulobacteraceae</taxon>
        <taxon>Brevundimonas</taxon>
    </lineage>
</organism>
<proteinExistence type="predicted"/>
<name>A0A8E0KJZ6_9CAUL</name>
<evidence type="ECO:0000256" key="1">
    <source>
        <dbReference type="SAM" id="SignalP"/>
    </source>
</evidence>
<dbReference type="AlphaFoldDB" id="A0A8E0KJZ6"/>
<evidence type="ECO:0000313" key="2">
    <source>
        <dbReference type="EMBL" id="GAD58014.1"/>
    </source>
</evidence>
<gene>
    <name evidence="2" type="ORF">MBEBAB_0264</name>
</gene>
<evidence type="ECO:0008006" key="4">
    <source>
        <dbReference type="Google" id="ProtNLM"/>
    </source>
</evidence>
<feature type="chain" id="PRO_5034022433" description="Peptidase S1" evidence="1">
    <location>
        <begin position="24"/>
        <end position="156"/>
    </location>
</feature>